<accession>A0A7C8J943</accession>
<feature type="domain" description="Aldehyde dehydrogenase" evidence="3">
    <location>
        <begin position="23"/>
        <end position="493"/>
    </location>
</feature>
<evidence type="ECO:0000313" key="4">
    <source>
        <dbReference type="EMBL" id="KAF3097742.1"/>
    </source>
</evidence>
<keyword evidence="2" id="KW-0520">NAD</keyword>
<evidence type="ECO:0000259" key="3">
    <source>
        <dbReference type="Pfam" id="PF00171"/>
    </source>
</evidence>
<dbReference type="InterPro" id="IPR016162">
    <property type="entry name" value="Ald_DH_N"/>
</dbReference>
<dbReference type="SUPFAM" id="SSF53720">
    <property type="entry name" value="ALDH-like"/>
    <property type="match status" value="1"/>
</dbReference>
<name>A0A7C8J943_ORBOL</name>
<dbReference type="Gene3D" id="3.40.605.10">
    <property type="entry name" value="Aldehyde Dehydrogenase, Chain A, domain 1"/>
    <property type="match status" value="1"/>
</dbReference>
<dbReference type="EMBL" id="WIQW01000033">
    <property type="protein sequence ID" value="KAF3097742.1"/>
    <property type="molecule type" value="Genomic_DNA"/>
</dbReference>
<dbReference type="InterPro" id="IPR016163">
    <property type="entry name" value="Ald_DH_C"/>
</dbReference>
<dbReference type="PANTHER" id="PTHR42986">
    <property type="entry name" value="BENZALDEHYDE DEHYDROGENASE YFMT"/>
    <property type="match status" value="1"/>
</dbReference>
<reference evidence="4 5" key="1">
    <citation type="submission" date="2019-06" db="EMBL/GenBank/DDBJ databases">
        <authorList>
            <person name="Palmer J.M."/>
        </authorList>
    </citation>
    <scope>NUCLEOTIDE SEQUENCE [LARGE SCALE GENOMIC DNA]</scope>
    <source>
        <strain evidence="4 5">TWF102</strain>
    </source>
</reference>
<evidence type="ECO:0000256" key="2">
    <source>
        <dbReference type="ARBA" id="ARBA00023027"/>
    </source>
</evidence>
<evidence type="ECO:0000313" key="5">
    <source>
        <dbReference type="Proteomes" id="UP000475325"/>
    </source>
</evidence>
<organism evidence="4 5">
    <name type="scientific">Orbilia oligospora</name>
    <name type="common">Nematode-trapping fungus</name>
    <name type="synonym">Arthrobotrys oligospora</name>
    <dbReference type="NCBI Taxonomy" id="2813651"/>
    <lineage>
        <taxon>Eukaryota</taxon>
        <taxon>Fungi</taxon>
        <taxon>Dikarya</taxon>
        <taxon>Ascomycota</taxon>
        <taxon>Pezizomycotina</taxon>
        <taxon>Orbiliomycetes</taxon>
        <taxon>Orbiliales</taxon>
        <taxon>Orbiliaceae</taxon>
        <taxon>Orbilia</taxon>
    </lineage>
</organism>
<dbReference type="Pfam" id="PF00171">
    <property type="entry name" value="Aldedh"/>
    <property type="match status" value="1"/>
</dbReference>
<gene>
    <name evidence="4" type="ORF">TWF102_006256</name>
</gene>
<comment type="similarity">
    <text evidence="1">Belongs to the aldehyde dehydrogenase family.</text>
</comment>
<protein>
    <recommendedName>
        <fullName evidence="3">Aldehyde dehydrogenase domain-containing protein</fullName>
    </recommendedName>
</protein>
<dbReference type="AlphaFoldDB" id="A0A7C8J943"/>
<sequence length="497" mass="53599">MSFKKDDSFCVPLWINGTTLRPEDSPTYDVTTPPSQSLTWKACAATPTTINEAIQSASQAFTSWSKTPLSERLSILSKAADILELKGDEVQYYFEKEISGTEAWSSFNLNFCVGSLRSIGDVLGDTLRPEVIKGKDGMKGTIARVPHGVVGAVSTWNAPLILGLRACLTPIAAGNTVVMLAAPLAPMTHYFIGLILHAAGLPAGVLNVLPAPPAPKDAAEVVETLLKHPRIRCLNFTGSTTVGRKVHEVAGRYGKPVIMELGGKCVALALKNADTDKLAQELVVGAYLNSGQICMSTELALIPSRLVPTLIEKLISTIPKILPHPRLPIITHHSKQKVLKLITDAVQRGAIIHSASISSDDQYSQLDFLKELAEDTNSSLPPLFLTKVTQEMEIYNTESFGPVFCILEYKDDNVDKAVKMANDLEVGLSVSIFSADEDEAMNIAGEIDSGAVHINHMTVYDNPAFPHGGVKASGFGRFGGKWGIEEFTYIKTITAAI</sequence>
<dbReference type="Gene3D" id="3.40.309.10">
    <property type="entry name" value="Aldehyde Dehydrogenase, Chain A, domain 2"/>
    <property type="match status" value="1"/>
</dbReference>
<dbReference type="PANTHER" id="PTHR42986:SF1">
    <property type="entry name" value="BENZALDEHYDE DEHYDROGENASE YFMT"/>
    <property type="match status" value="1"/>
</dbReference>
<dbReference type="InterPro" id="IPR015590">
    <property type="entry name" value="Aldehyde_DH_dom"/>
</dbReference>
<evidence type="ECO:0000256" key="1">
    <source>
        <dbReference type="ARBA" id="ARBA00009986"/>
    </source>
</evidence>
<proteinExistence type="inferred from homology"/>
<dbReference type="GO" id="GO:0016620">
    <property type="term" value="F:oxidoreductase activity, acting on the aldehyde or oxo group of donors, NAD or NADP as acceptor"/>
    <property type="evidence" value="ECO:0007669"/>
    <property type="project" value="InterPro"/>
</dbReference>
<dbReference type="Proteomes" id="UP000475325">
    <property type="component" value="Unassembled WGS sequence"/>
</dbReference>
<comment type="caution">
    <text evidence="4">The sequence shown here is derived from an EMBL/GenBank/DDBJ whole genome shotgun (WGS) entry which is preliminary data.</text>
</comment>
<dbReference type="InterPro" id="IPR016161">
    <property type="entry name" value="Ald_DH/histidinol_DH"/>
</dbReference>